<dbReference type="AlphaFoldDB" id="A0A9Q0Z927"/>
<dbReference type="Proteomes" id="UP001151532">
    <property type="component" value="Chromosome 8"/>
</dbReference>
<keyword evidence="2" id="KW-1185">Reference proteome</keyword>
<reference evidence="1" key="1">
    <citation type="submission" date="2022-11" db="EMBL/GenBank/DDBJ databases">
        <authorList>
            <person name="Hyden B.L."/>
            <person name="Feng K."/>
            <person name="Yates T."/>
            <person name="Jawdy S."/>
            <person name="Smart L.B."/>
            <person name="Muchero W."/>
        </authorList>
    </citation>
    <scope>NUCLEOTIDE SEQUENCE</scope>
    <source>
        <tissue evidence="1">Shoot tip</tissue>
    </source>
</reference>
<protein>
    <submittedName>
        <fullName evidence="1">Uncharacterized protein</fullName>
    </submittedName>
</protein>
<reference evidence="1" key="2">
    <citation type="journal article" date="2023" name="Int. J. Mol. Sci.">
        <title>De Novo Assembly and Annotation of 11 Diverse Shrub Willow (Salix) Genomes Reveals Novel Gene Organization in Sex-Linked Regions.</title>
        <authorList>
            <person name="Hyden B."/>
            <person name="Feng K."/>
            <person name="Yates T.B."/>
            <person name="Jawdy S."/>
            <person name="Cereghino C."/>
            <person name="Smart L.B."/>
            <person name="Muchero W."/>
        </authorList>
    </citation>
    <scope>NUCLEOTIDE SEQUENCE</scope>
    <source>
        <tissue evidence="1">Shoot tip</tissue>
    </source>
</reference>
<dbReference type="EMBL" id="JAPFFK010000013">
    <property type="protein sequence ID" value="KAJ6725817.1"/>
    <property type="molecule type" value="Genomic_DNA"/>
</dbReference>
<evidence type="ECO:0000313" key="2">
    <source>
        <dbReference type="Proteomes" id="UP001151532"/>
    </source>
</evidence>
<name>A0A9Q0Z927_SALPP</name>
<sequence>MVKSCRNTQNWCGNFIVTMRKPCVTLSNQFKQLLWTAMFWQLMLVSCGKQRKM</sequence>
<evidence type="ECO:0000313" key="1">
    <source>
        <dbReference type="EMBL" id="KAJ6725817.1"/>
    </source>
</evidence>
<organism evidence="1 2">
    <name type="scientific">Salix purpurea</name>
    <name type="common">Purple osier willow</name>
    <dbReference type="NCBI Taxonomy" id="77065"/>
    <lineage>
        <taxon>Eukaryota</taxon>
        <taxon>Viridiplantae</taxon>
        <taxon>Streptophyta</taxon>
        <taxon>Embryophyta</taxon>
        <taxon>Tracheophyta</taxon>
        <taxon>Spermatophyta</taxon>
        <taxon>Magnoliopsida</taxon>
        <taxon>eudicotyledons</taxon>
        <taxon>Gunneridae</taxon>
        <taxon>Pentapetalae</taxon>
        <taxon>rosids</taxon>
        <taxon>fabids</taxon>
        <taxon>Malpighiales</taxon>
        <taxon>Salicaceae</taxon>
        <taxon>Saliceae</taxon>
        <taxon>Salix</taxon>
    </lineage>
</organism>
<comment type="caution">
    <text evidence="1">The sequence shown here is derived from an EMBL/GenBank/DDBJ whole genome shotgun (WGS) entry which is preliminary data.</text>
</comment>
<proteinExistence type="predicted"/>
<accession>A0A9Q0Z927</accession>
<gene>
    <name evidence="1" type="ORF">OIU79_004051</name>
</gene>